<dbReference type="Proteomes" id="UP001642260">
    <property type="component" value="Unassembled WGS sequence"/>
</dbReference>
<name>A0ABC8M749_ERUVS</name>
<evidence type="ECO:0000313" key="2">
    <source>
        <dbReference type="Proteomes" id="UP001642260"/>
    </source>
</evidence>
<reference evidence="1 2" key="1">
    <citation type="submission" date="2022-03" db="EMBL/GenBank/DDBJ databases">
        <authorList>
            <person name="Macdonald S."/>
            <person name="Ahmed S."/>
            <person name="Newling K."/>
        </authorList>
    </citation>
    <scope>NUCLEOTIDE SEQUENCE [LARGE SCALE GENOMIC DNA]</scope>
</reference>
<sequence length="109" mass="12402">MDNVVFCKSLGKRRRNMVKPSGKSQSLRENLKHNREAVALHVLLGQDSDDDDIHPESKKRVSRWISLVVKEPTMFLPQRCASYAAQGIGFCVKRYLYHVILAIHEGILG</sequence>
<comment type="caution">
    <text evidence="1">The sequence shown here is derived from an EMBL/GenBank/DDBJ whole genome shotgun (WGS) entry which is preliminary data.</text>
</comment>
<proteinExistence type="predicted"/>
<accession>A0ABC8M749</accession>
<keyword evidence="2" id="KW-1185">Reference proteome</keyword>
<protein>
    <submittedName>
        <fullName evidence="1">Uncharacterized protein</fullName>
    </submittedName>
</protein>
<evidence type="ECO:0000313" key="1">
    <source>
        <dbReference type="EMBL" id="CAH8391794.1"/>
    </source>
</evidence>
<dbReference type="AlphaFoldDB" id="A0ABC8M749"/>
<dbReference type="EMBL" id="CAKOAT010964042">
    <property type="protein sequence ID" value="CAH8391794.1"/>
    <property type="molecule type" value="Genomic_DNA"/>
</dbReference>
<gene>
    <name evidence="1" type="ORF">ERUC_LOCUS44277</name>
</gene>
<organism evidence="1 2">
    <name type="scientific">Eruca vesicaria subsp. sativa</name>
    <name type="common">Garden rocket</name>
    <name type="synonym">Eruca sativa</name>
    <dbReference type="NCBI Taxonomy" id="29727"/>
    <lineage>
        <taxon>Eukaryota</taxon>
        <taxon>Viridiplantae</taxon>
        <taxon>Streptophyta</taxon>
        <taxon>Embryophyta</taxon>
        <taxon>Tracheophyta</taxon>
        <taxon>Spermatophyta</taxon>
        <taxon>Magnoliopsida</taxon>
        <taxon>eudicotyledons</taxon>
        <taxon>Gunneridae</taxon>
        <taxon>Pentapetalae</taxon>
        <taxon>rosids</taxon>
        <taxon>malvids</taxon>
        <taxon>Brassicales</taxon>
        <taxon>Brassicaceae</taxon>
        <taxon>Brassiceae</taxon>
        <taxon>Eruca</taxon>
    </lineage>
</organism>